<dbReference type="RefSeq" id="WP_207690609.1">
    <property type="nucleotide sequence ID" value="NZ_CP061799.1"/>
</dbReference>
<dbReference type="GO" id="GO:0035438">
    <property type="term" value="F:cyclic-di-GMP binding"/>
    <property type="evidence" value="ECO:0007669"/>
    <property type="project" value="InterPro"/>
</dbReference>
<organism evidence="2 3">
    <name type="scientific">Desulfonema limicola</name>
    <dbReference type="NCBI Taxonomy" id="45656"/>
    <lineage>
        <taxon>Bacteria</taxon>
        <taxon>Pseudomonadati</taxon>
        <taxon>Thermodesulfobacteriota</taxon>
        <taxon>Desulfobacteria</taxon>
        <taxon>Desulfobacterales</taxon>
        <taxon>Desulfococcaceae</taxon>
        <taxon>Desulfonema</taxon>
    </lineage>
</organism>
<evidence type="ECO:0000259" key="1">
    <source>
        <dbReference type="Pfam" id="PF07238"/>
    </source>
</evidence>
<dbReference type="Pfam" id="PF07238">
    <property type="entry name" value="PilZ"/>
    <property type="match status" value="1"/>
</dbReference>
<protein>
    <submittedName>
        <fullName evidence="2">PilZ domain-containing protein</fullName>
    </submittedName>
</protein>
<name>A0A975B4V6_9BACT</name>
<feature type="domain" description="PilZ" evidence="1">
    <location>
        <begin position="18"/>
        <end position="93"/>
    </location>
</feature>
<dbReference type="InterPro" id="IPR009875">
    <property type="entry name" value="PilZ_domain"/>
</dbReference>
<gene>
    <name evidence="2" type="ORF">dnl_10250</name>
</gene>
<dbReference type="AlphaFoldDB" id="A0A975B4V6"/>
<dbReference type="Proteomes" id="UP000663720">
    <property type="component" value="Chromosome"/>
</dbReference>
<dbReference type="EMBL" id="CP061799">
    <property type="protein sequence ID" value="QTA78789.1"/>
    <property type="molecule type" value="Genomic_DNA"/>
</dbReference>
<sequence length="122" mass="13447">MNTSQTAYVERKERFQSLSKIRVIIITDKGKQEGHLVDISASGILVHVKKAIPVGQSCSAKIYSKFDNTKPTLSATGAVVREEASSLGIKFSNEIAWWFLFCILTSFEKPENFVGETVCCAA</sequence>
<reference evidence="2" key="1">
    <citation type="journal article" date="2021" name="Microb. Physiol.">
        <title>Proteogenomic Insights into the Physiology of Marine, Sulfate-Reducing, Filamentous Desulfonema limicola and Desulfonema magnum.</title>
        <authorList>
            <person name="Schnaars V."/>
            <person name="Wohlbrand L."/>
            <person name="Scheve S."/>
            <person name="Hinrichs C."/>
            <person name="Reinhardt R."/>
            <person name="Rabus R."/>
        </authorList>
    </citation>
    <scope>NUCLEOTIDE SEQUENCE</scope>
    <source>
        <strain evidence="2">5ac10</strain>
    </source>
</reference>
<accession>A0A975B4V6</accession>
<evidence type="ECO:0000313" key="2">
    <source>
        <dbReference type="EMBL" id="QTA78789.1"/>
    </source>
</evidence>
<keyword evidence="3" id="KW-1185">Reference proteome</keyword>
<dbReference type="Gene3D" id="2.40.10.220">
    <property type="entry name" value="predicted glycosyltransferase like domains"/>
    <property type="match status" value="1"/>
</dbReference>
<proteinExistence type="predicted"/>
<dbReference type="KEGG" id="dli:dnl_10250"/>
<dbReference type="SUPFAM" id="SSF141371">
    <property type="entry name" value="PilZ domain-like"/>
    <property type="match status" value="1"/>
</dbReference>
<evidence type="ECO:0000313" key="3">
    <source>
        <dbReference type="Proteomes" id="UP000663720"/>
    </source>
</evidence>